<evidence type="ECO:0000259" key="1">
    <source>
        <dbReference type="Pfam" id="PF06527"/>
    </source>
</evidence>
<organism evidence="2 3">
    <name type="scientific">Defluviimonas salinarum</name>
    <dbReference type="NCBI Taxonomy" id="2992147"/>
    <lineage>
        <taxon>Bacteria</taxon>
        <taxon>Pseudomonadati</taxon>
        <taxon>Pseudomonadota</taxon>
        <taxon>Alphaproteobacteria</taxon>
        <taxon>Rhodobacterales</taxon>
        <taxon>Paracoccaceae</taxon>
        <taxon>Albidovulum</taxon>
    </lineage>
</organism>
<name>A0ABT3J7C0_9RHOB</name>
<evidence type="ECO:0000313" key="2">
    <source>
        <dbReference type="EMBL" id="MCW3783554.1"/>
    </source>
</evidence>
<dbReference type="RefSeq" id="WP_264772999.1">
    <property type="nucleotide sequence ID" value="NZ_JAPDOG010000021.1"/>
</dbReference>
<dbReference type="Proteomes" id="UP001207582">
    <property type="component" value="Unassembled WGS sequence"/>
</dbReference>
<proteinExistence type="predicted"/>
<sequence length="624" mass="68343">MSGNEILTPYLPLHPDETAHGFAGRLAAFHLGGSVHSILRDIGLTLQSLADGVKAAIHRLAEVSGVSECALARGAVEATGGRMYSARGEDFSRELLRRSSFTVCPLCVEDDLARGQGRAELDCHYRYIWQFRPVRTCLRHQVVLISSGPQETAHKIYDYARLFSELHREIPILVRAARSRTPSSLDAYSVARLEQPVSTPGGWLETNSLEQAVRACEMLGVVLVHGPRANLDTFTPDMWDEAGREGFAVASEGETAIRTALHDIRCRHQGEMSHSGPQAIYGSLYKWLNFGRRGSDVGPILDLMREHILDTVAIAPGANVLGKEVKTRHMHSVASLHREFKLHPARLRKFVFAAGLAGPEDVNSSSAHIVFPAEAGSRLASDLKDAIPKVRLPDYLNCSRVHANLLARHGLIHPIIRAADGDGIGEISFSRRALDQFLDSLERVVPMLGDDDDGRDLLDLADAATRSRCGVEVLVPWLTAGLLKRPRRKEGARGLAALLVDPEELRAVRGRLSPRSTVKLSTVQKTLGVAPNVVKSLIADRPGGPLLPSVTVFAKKSSGSWKEVPKAALEVFARDHVGLAALSRERRVHHRELRPQLDRAGIAPIADPSDLGMRLYRRSDLLGF</sequence>
<accession>A0ABT3J7C0</accession>
<dbReference type="InterPro" id="IPR009492">
    <property type="entry name" value="TniQ"/>
</dbReference>
<protein>
    <submittedName>
        <fullName evidence="2">TniQ family protein</fullName>
    </submittedName>
</protein>
<keyword evidence="3" id="KW-1185">Reference proteome</keyword>
<dbReference type="Pfam" id="PF06527">
    <property type="entry name" value="TniQ"/>
    <property type="match status" value="1"/>
</dbReference>
<reference evidence="2 3" key="1">
    <citation type="submission" date="2022-10" db="EMBL/GenBank/DDBJ databases">
        <title>Defluviimonas sp. CAU 1641 isolated from mud.</title>
        <authorList>
            <person name="Kim W."/>
        </authorList>
    </citation>
    <scope>NUCLEOTIDE SEQUENCE [LARGE SCALE GENOMIC DNA]</scope>
    <source>
        <strain evidence="2 3">CAU 1641</strain>
    </source>
</reference>
<feature type="domain" description="TniQ" evidence="1">
    <location>
        <begin position="12"/>
        <end position="144"/>
    </location>
</feature>
<evidence type="ECO:0000313" key="3">
    <source>
        <dbReference type="Proteomes" id="UP001207582"/>
    </source>
</evidence>
<dbReference type="EMBL" id="JAPDOG010000021">
    <property type="protein sequence ID" value="MCW3783554.1"/>
    <property type="molecule type" value="Genomic_DNA"/>
</dbReference>
<comment type="caution">
    <text evidence="2">The sequence shown here is derived from an EMBL/GenBank/DDBJ whole genome shotgun (WGS) entry which is preliminary data.</text>
</comment>
<gene>
    <name evidence="2" type="ORF">OM960_18605</name>
</gene>